<name>A0A2G5HQL0_CERBT</name>
<dbReference type="AlphaFoldDB" id="A0A2G5HQL0"/>
<keyword evidence="4" id="KW-1185">Reference proteome</keyword>
<proteinExistence type="predicted"/>
<dbReference type="OrthoDB" id="4500473at2759"/>
<sequence>MPEGLKLTYMLPPNLSLVPDRDIKLGQLLPLSYDKPRLPDPESNLTDSPDYVYPDPSLIKHEVEEPWEYGEGYKKAVSGGVWADIPVLTAICGSLGFQRSGGEDITVEAKKVETSWFSPSAKYLATALQQPTASEHLLQDPKAPVFMVTGLKVAYDASITFGKEKSKEFHGSVGADLTAVGAPVKVGPEAAFSRSREVHFRTHKDGPFVLAYQLKRIRQKRDGSLEVKGYNSRAFLFDDELPTAETEFETLWVVDEVTSEMVLDEE</sequence>
<protein>
    <submittedName>
        <fullName evidence="1">Uncharacterized protein</fullName>
    </submittedName>
</protein>
<gene>
    <name evidence="1" type="ORF">CB0940_08962</name>
    <name evidence="2" type="ORF">RHO25_010213</name>
</gene>
<reference evidence="2 4" key="2">
    <citation type="submission" date="2023-09" db="EMBL/GenBank/DDBJ databases">
        <title>Complete-Gapless Cercospora beticola genome.</title>
        <authorList>
            <person name="Wyatt N.A."/>
            <person name="Spanner R.E."/>
            <person name="Bolton M.D."/>
        </authorList>
    </citation>
    <scope>NUCLEOTIDE SEQUENCE [LARGE SCALE GENOMIC DNA]</scope>
    <source>
        <strain evidence="2">Cb09-40</strain>
    </source>
</reference>
<reference evidence="1 3" key="1">
    <citation type="submission" date="2015-10" db="EMBL/GenBank/DDBJ databases">
        <title>The cercosporin biosynthetic gene cluster was horizontally transferred to several fungal lineages and shown to be expanded in Cercospora beticola based on microsynteny with recipient genomes.</title>
        <authorList>
            <person name="De Jonge R."/>
            <person name="Ebert M.K."/>
            <person name="Suttle J.C."/>
            <person name="Jurick Ii W.M."/>
            <person name="Secor G.A."/>
            <person name="Thomma B.P."/>
            <person name="Van De Peer Y."/>
            <person name="Bolton M.D."/>
        </authorList>
    </citation>
    <scope>NUCLEOTIDE SEQUENCE [LARGE SCALE GENOMIC DNA]</scope>
    <source>
        <strain evidence="1 3">09-40</strain>
    </source>
</reference>
<evidence type="ECO:0000313" key="3">
    <source>
        <dbReference type="Proteomes" id="UP000230605"/>
    </source>
</evidence>
<dbReference type="EMBL" id="CP134189">
    <property type="protein sequence ID" value="WPB05560.1"/>
    <property type="molecule type" value="Genomic_DNA"/>
</dbReference>
<evidence type="ECO:0000313" key="2">
    <source>
        <dbReference type="EMBL" id="WPB05560.1"/>
    </source>
</evidence>
<accession>A0A2G5HQL0</accession>
<dbReference type="EMBL" id="LKMD01000104">
    <property type="protein sequence ID" value="PIA94563.1"/>
    <property type="molecule type" value="Genomic_DNA"/>
</dbReference>
<dbReference type="Proteomes" id="UP001302367">
    <property type="component" value="Chromosome 6"/>
</dbReference>
<dbReference type="Proteomes" id="UP000230605">
    <property type="component" value="Chromosome 6"/>
</dbReference>
<evidence type="ECO:0000313" key="4">
    <source>
        <dbReference type="Proteomes" id="UP001302367"/>
    </source>
</evidence>
<evidence type="ECO:0000313" key="1">
    <source>
        <dbReference type="EMBL" id="PIA94563.1"/>
    </source>
</evidence>
<organism evidence="1 3">
    <name type="scientific">Cercospora beticola</name>
    <name type="common">Sugarbeet leaf spot fungus</name>
    <dbReference type="NCBI Taxonomy" id="122368"/>
    <lineage>
        <taxon>Eukaryota</taxon>
        <taxon>Fungi</taxon>
        <taxon>Dikarya</taxon>
        <taxon>Ascomycota</taxon>
        <taxon>Pezizomycotina</taxon>
        <taxon>Dothideomycetes</taxon>
        <taxon>Dothideomycetidae</taxon>
        <taxon>Mycosphaerellales</taxon>
        <taxon>Mycosphaerellaceae</taxon>
        <taxon>Cercospora</taxon>
    </lineage>
</organism>